<dbReference type="InterPro" id="IPR036878">
    <property type="entry name" value="Glu_permease_IIB"/>
</dbReference>
<dbReference type="Gene3D" id="3.30.1360.60">
    <property type="entry name" value="Glucose permease domain IIB"/>
    <property type="match status" value="1"/>
</dbReference>
<dbReference type="FunFam" id="3.30.1360.60:FF:000001">
    <property type="entry name" value="PTS system glucose-specific IIBC component PtsG"/>
    <property type="match status" value="1"/>
</dbReference>
<dbReference type="InterPro" id="IPR001996">
    <property type="entry name" value="PTS_IIB_1"/>
</dbReference>
<dbReference type="EMBL" id="VLKI01000002">
    <property type="protein sequence ID" value="TWH89639.1"/>
    <property type="molecule type" value="Genomic_DNA"/>
</dbReference>
<feature type="transmembrane region" description="Helical" evidence="12">
    <location>
        <begin position="441"/>
        <end position="462"/>
    </location>
</feature>
<evidence type="ECO:0000256" key="3">
    <source>
        <dbReference type="ARBA" id="ARBA00022475"/>
    </source>
</evidence>
<evidence type="ECO:0000256" key="4">
    <source>
        <dbReference type="ARBA" id="ARBA00022597"/>
    </source>
</evidence>
<reference evidence="15 16" key="1">
    <citation type="journal article" date="2015" name="Stand. Genomic Sci.">
        <title>Genomic Encyclopedia of Bacterial and Archaeal Type Strains, Phase III: the genomes of soil and plant-associated and newly described type strains.</title>
        <authorList>
            <person name="Whitman W.B."/>
            <person name="Woyke T."/>
            <person name="Klenk H.P."/>
            <person name="Zhou Y."/>
            <person name="Lilburn T.G."/>
            <person name="Beck B.J."/>
            <person name="De Vos P."/>
            <person name="Vandamme P."/>
            <person name="Eisen J.A."/>
            <person name="Garrity G."/>
            <person name="Hugenholtz P."/>
            <person name="Kyrpides N.C."/>
        </authorList>
    </citation>
    <scope>NUCLEOTIDE SEQUENCE [LARGE SCALE GENOMIC DNA]</scope>
    <source>
        <strain evidence="15 16">CGMCC 1.10115</strain>
    </source>
</reference>
<keyword evidence="10 12" id="KW-0472">Membrane</keyword>
<sequence>MSKLNENVSSIIENVGGAENVVTATHCVTRLRLVLDNEELVDVKKLEENELVKGTFSASGQFQVIIGPGLVEKVYAEFVKQTGTEEVSSEELREITSKKKNVIQRGVRVLADIFIPILPAIVAAGLLMGLNNVLANPGIFYEGKSVLDVHAEWSGFAGIINLISNTAFTFLPALIAFSAAKKFGGNPVLGIVLGLIMVHPELMNAYAFASDPGSVEKWNLFGFEIAKVGYQGQVIPVLFAAYLLATLEKSLRRIIPESLQLLAVAPIALIITGIATFTVIGPVTMTGANWITDGILYLFDVSPVLAGAVYGLISPPLVITGMHHLFLGVNLQMAGSLGYVTLWPIGETVTLAQGIAALTMFFLIKNNKKLKSVSLSATVSAWLGITEPAIYGVNLRFRYPFIAVMIGSAIGSAYLAFMDVKATSVGVGGMLSFLSVFPEHWGSYFTGMAITAVITVGLTLLFSKGKMFKSKEVETEVKEAA</sequence>
<feature type="transmembrane region" description="Helical" evidence="12">
    <location>
        <begin position="228"/>
        <end position="247"/>
    </location>
</feature>
<dbReference type="GO" id="GO:0009401">
    <property type="term" value="P:phosphoenolpyruvate-dependent sugar phosphotransferase system"/>
    <property type="evidence" value="ECO:0007669"/>
    <property type="project" value="UniProtKB-KW"/>
</dbReference>
<feature type="domain" description="PTS EIIC type-1" evidence="14">
    <location>
        <begin position="121"/>
        <end position="481"/>
    </location>
</feature>
<evidence type="ECO:0000313" key="15">
    <source>
        <dbReference type="EMBL" id="TWH89639.1"/>
    </source>
</evidence>
<evidence type="ECO:0000313" key="16">
    <source>
        <dbReference type="Proteomes" id="UP000318667"/>
    </source>
</evidence>
<evidence type="ECO:0000256" key="12">
    <source>
        <dbReference type="SAM" id="Phobius"/>
    </source>
</evidence>
<evidence type="ECO:0000256" key="1">
    <source>
        <dbReference type="ARBA" id="ARBA00004651"/>
    </source>
</evidence>
<dbReference type="InterPro" id="IPR050558">
    <property type="entry name" value="PTS_Sugar-Specific_Components"/>
</dbReference>
<dbReference type="GO" id="GO:0005886">
    <property type="term" value="C:plasma membrane"/>
    <property type="evidence" value="ECO:0007669"/>
    <property type="project" value="UniProtKB-SubCell"/>
</dbReference>
<evidence type="ECO:0000259" key="14">
    <source>
        <dbReference type="PROSITE" id="PS51103"/>
    </source>
</evidence>
<evidence type="ECO:0000256" key="5">
    <source>
        <dbReference type="ARBA" id="ARBA00022679"/>
    </source>
</evidence>
<feature type="domain" description="PTS EIIB type-1" evidence="13">
    <location>
        <begin position="5"/>
        <end position="88"/>
    </location>
</feature>
<accession>A0A562K2I1</accession>
<keyword evidence="4" id="KW-0762">Sugar transport</keyword>
<evidence type="ECO:0000256" key="8">
    <source>
        <dbReference type="ARBA" id="ARBA00022777"/>
    </source>
</evidence>
<dbReference type="GO" id="GO:0016301">
    <property type="term" value="F:kinase activity"/>
    <property type="evidence" value="ECO:0007669"/>
    <property type="project" value="UniProtKB-KW"/>
</dbReference>
<dbReference type="Pfam" id="PF00367">
    <property type="entry name" value="PTS_EIIB"/>
    <property type="match status" value="1"/>
</dbReference>
<organism evidence="15 16">
    <name type="scientific">Cytobacillus oceanisediminis</name>
    <dbReference type="NCBI Taxonomy" id="665099"/>
    <lineage>
        <taxon>Bacteria</taxon>
        <taxon>Bacillati</taxon>
        <taxon>Bacillota</taxon>
        <taxon>Bacilli</taxon>
        <taxon>Bacillales</taxon>
        <taxon>Bacillaceae</taxon>
        <taxon>Cytobacillus</taxon>
    </lineage>
</organism>
<dbReference type="AlphaFoldDB" id="A0A562K2I1"/>
<keyword evidence="2" id="KW-0813">Transport</keyword>
<keyword evidence="16" id="KW-1185">Reference proteome</keyword>
<evidence type="ECO:0000256" key="7">
    <source>
        <dbReference type="ARBA" id="ARBA00022692"/>
    </source>
</evidence>
<gene>
    <name evidence="15" type="ORF">IQ19_00881</name>
</gene>
<dbReference type="Proteomes" id="UP000318667">
    <property type="component" value="Unassembled WGS sequence"/>
</dbReference>
<comment type="subcellular location">
    <subcellularLocation>
        <location evidence="1">Cell membrane</location>
        <topology evidence="1">Multi-pass membrane protein</topology>
    </subcellularLocation>
</comment>
<dbReference type="Pfam" id="PF02378">
    <property type="entry name" value="PTS_EIIC"/>
    <property type="match status" value="1"/>
</dbReference>
<keyword evidence="3" id="KW-1003">Cell membrane</keyword>
<keyword evidence="6" id="KW-0598">Phosphotransferase system</keyword>
<feature type="transmembrane region" description="Helical" evidence="12">
    <location>
        <begin position="399"/>
        <end position="417"/>
    </location>
</feature>
<dbReference type="InterPro" id="IPR003352">
    <property type="entry name" value="PTS_EIIC"/>
</dbReference>
<dbReference type="GO" id="GO:0008982">
    <property type="term" value="F:protein-N(PI)-phosphohistidine-sugar phosphotransferase activity"/>
    <property type="evidence" value="ECO:0007669"/>
    <property type="project" value="InterPro"/>
</dbReference>
<evidence type="ECO:0000256" key="9">
    <source>
        <dbReference type="ARBA" id="ARBA00022989"/>
    </source>
</evidence>
<dbReference type="CDD" id="cd00212">
    <property type="entry name" value="PTS_IIB_glc"/>
    <property type="match status" value="1"/>
</dbReference>
<dbReference type="InterPro" id="IPR018113">
    <property type="entry name" value="PTrfase_EIIB_Cys"/>
</dbReference>
<evidence type="ECO:0000256" key="11">
    <source>
        <dbReference type="PROSITE-ProRule" id="PRU00421"/>
    </source>
</evidence>
<feature type="transmembrane region" description="Helical" evidence="12">
    <location>
        <begin position="153"/>
        <end position="176"/>
    </location>
</feature>
<keyword evidence="7 12" id="KW-0812">Transmembrane</keyword>
<dbReference type="PROSITE" id="PS51103">
    <property type="entry name" value="PTS_EIIC_TYPE_1"/>
    <property type="match status" value="1"/>
</dbReference>
<dbReference type="NCBIfam" id="TIGR00826">
    <property type="entry name" value="EIIB_glc"/>
    <property type="match status" value="1"/>
</dbReference>
<evidence type="ECO:0000256" key="6">
    <source>
        <dbReference type="ARBA" id="ARBA00022683"/>
    </source>
</evidence>
<evidence type="ECO:0000259" key="13">
    <source>
        <dbReference type="PROSITE" id="PS51098"/>
    </source>
</evidence>
<dbReference type="SUPFAM" id="SSF55604">
    <property type="entry name" value="Glucose permease domain IIB"/>
    <property type="match status" value="1"/>
</dbReference>
<feature type="active site" description="Phosphocysteine intermediate; for EIIB activity" evidence="11">
    <location>
        <position position="27"/>
    </location>
</feature>
<dbReference type="GO" id="GO:0015771">
    <property type="term" value="P:trehalose transport"/>
    <property type="evidence" value="ECO:0007669"/>
    <property type="project" value="TreeGrafter"/>
</dbReference>
<dbReference type="PANTHER" id="PTHR30175">
    <property type="entry name" value="PHOSPHOTRANSFERASE SYSTEM TRANSPORT PROTEIN"/>
    <property type="match status" value="1"/>
</dbReference>
<feature type="transmembrane region" description="Helical" evidence="12">
    <location>
        <begin position="259"/>
        <end position="283"/>
    </location>
</feature>
<dbReference type="PROSITE" id="PS01035">
    <property type="entry name" value="PTS_EIIB_TYPE_1_CYS"/>
    <property type="match status" value="1"/>
</dbReference>
<comment type="caution">
    <text evidence="15">The sequence shown here is derived from an EMBL/GenBank/DDBJ whole genome shotgun (WGS) entry which is preliminary data.</text>
</comment>
<evidence type="ECO:0000256" key="10">
    <source>
        <dbReference type="ARBA" id="ARBA00023136"/>
    </source>
</evidence>
<keyword evidence="9 12" id="KW-1133">Transmembrane helix</keyword>
<feature type="transmembrane region" description="Helical" evidence="12">
    <location>
        <begin position="188"/>
        <end position="208"/>
    </location>
</feature>
<dbReference type="PANTHER" id="PTHR30175:SF4">
    <property type="entry name" value="PTS SYSTEM TREHALOSE-SPECIFIC EIIBC COMPONENT"/>
    <property type="match status" value="1"/>
</dbReference>
<dbReference type="PROSITE" id="PS51098">
    <property type="entry name" value="PTS_EIIB_TYPE_1"/>
    <property type="match status" value="1"/>
</dbReference>
<evidence type="ECO:0000256" key="2">
    <source>
        <dbReference type="ARBA" id="ARBA00022448"/>
    </source>
</evidence>
<dbReference type="RefSeq" id="WP_144540270.1">
    <property type="nucleotide sequence ID" value="NZ_CBCSDC010000011.1"/>
</dbReference>
<dbReference type="GeneID" id="65402151"/>
<dbReference type="OrthoDB" id="9769191at2"/>
<dbReference type="InterPro" id="IPR013013">
    <property type="entry name" value="PTS_EIIC_1"/>
</dbReference>
<feature type="transmembrane region" description="Helical" evidence="12">
    <location>
        <begin position="109"/>
        <end position="133"/>
    </location>
</feature>
<dbReference type="GO" id="GO:0090589">
    <property type="term" value="F:protein-phosphocysteine-trehalose phosphotransferase system transporter activity"/>
    <property type="evidence" value="ECO:0007669"/>
    <property type="project" value="TreeGrafter"/>
</dbReference>
<keyword evidence="8" id="KW-0418">Kinase</keyword>
<name>A0A562K2I1_9BACI</name>
<proteinExistence type="predicted"/>
<protein>
    <submittedName>
        <fullName evidence="15">PTS system trehalose-specific IIC component</fullName>
    </submittedName>
</protein>
<keyword evidence="5" id="KW-0808">Transferase</keyword>